<dbReference type="InterPro" id="IPR002123">
    <property type="entry name" value="Plipid/glycerol_acylTrfase"/>
</dbReference>
<dbReference type="AlphaFoldDB" id="A0A2A2F6F7"/>
<dbReference type="OrthoDB" id="9803968at2"/>
<organism evidence="2 3">
    <name type="scientific">Halovibrio salipaludis</name>
    <dbReference type="NCBI Taxonomy" id="2032626"/>
    <lineage>
        <taxon>Bacteria</taxon>
        <taxon>Pseudomonadati</taxon>
        <taxon>Pseudomonadota</taxon>
        <taxon>Gammaproteobacteria</taxon>
        <taxon>Oceanospirillales</taxon>
        <taxon>Halomonadaceae</taxon>
        <taxon>Halovibrio</taxon>
    </lineage>
</organism>
<dbReference type="Pfam" id="PF01553">
    <property type="entry name" value="Acyltransferase"/>
    <property type="match status" value="1"/>
</dbReference>
<dbReference type="Proteomes" id="UP000218896">
    <property type="component" value="Unassembled WGS sequence"/>
</dbReference>
<keyword evidence="2" id="KW-0808">Transferase</keyword>
<evidence type="ECO:0000313" key="2">
    <source>
        <dbReference type="EMBL" id="PAU81141.1"/>
    </source>
</evidence>
<dbReference type="SMART" id="SM00563">
    <property type="entry name" value="PlsC"/>
    <property type="match status" value="1"/>
</dbReference>
<protein>
    <submittedName>
        <fullName evidence="2">Glycerol acyltransferase</fullName>
    </submittedName>
</protein>
<dbReference type="SUPFAM" id="SSF69593">
    <property type="entry name" value="Glycerol-3-phosphate (1)-acyltransferase"/>
    <property type="match status" value="1"/>
</dbReference>
<dbReference type="GO" id="GO:0016020">
    <property type="term" value="C:membrane"/>
    <property type="evidence" value="ECO:0007669"/>
    <property type="project" value="TreeGrafter"/>
</dbReference>
<proteinExistence type="predicted"/>
<feature type="domain" description="Phospholipid/glycerol acyltransferase" evidence="1">
    <location>
        <begin position="73"/>
        <end position="191"/>
    </location>
</feature>
<keyword evidence="3" id="KW-1185">Reference proteome</keyword>
<name>A0A2A2F6F7_9GAMM</name>
<dbReference type="RefSeq" id="WP_095616868.1">
    <property type="nucleotide sequence ID" value="NZ_NSKD01000002.1"/>
</dbReference>
<dbReference type="GO" id="GO:0016746">
    <property type="term" value="F:acyltransferase activity"/>
    <property type="evidence" value="ECO:0007669"/>
    <property type="project" value="UniProtKB-KW"/>
</dbReference>
<evidence type="ECO:0000259" key="1">
    <source>
        <dbReference type="SMART" id="SM00563"/>
    </source>
</evidence>
<dbReference type="CDD" id="cd07987">
    <property type="entry name" value="LPLAT_MGAT-like"/>
    <property type="match status" value="1"/>
</dbReference>
<reference evidence="2 3" key="1">
    <citation type="submission" date="2017-08" db="EMBL/GenBank/DDBJ databases">
        <title>Halovibrio sewagensis sp. nov., isolated from wastewater of high salinity.</title>
        <authorList>
            <person name="Dong X."/>
            <person name="Zhang G."/>
        </authorList>
    </citation>
    <scope>NUCLEOTIDE SEQUENCE [LARGE SCALE GENOMIC DNA]</scope>
    <source>
        <strain evidence="2 3">YL5-2</strain>
    </source>
</reference>
<keyword evidence="2" id="KW-0012">Acyltransferase</keyword>
<accession>A0A2A2F6F7</accession>
<gene>
    <name evidence="2" type="ORF">CK501_06160</name>
</gene>
<sequence length="272" mass="30688">MKLRQYLKKRIVPEAIDRQVDRMRKVTGSLGHDPWGFQEDAAKIGMTLVRPIHDYWFRVDSRGEERVPDEGPVLLVANHSGQLPLDGLMIGYTLANRAQNPRLPRAMIERFFPTVPWLGNLLNQVGAVLGDPANCARMLENGEAVIIFPEGIRGSGKPYRERYQLKRFGSGFMRLAMEHNATVVPVGVVGCEETMPAFGNVRPLARWLGVPYVPVAAPVVLPSRVLLRFGEPMHFQPDPEMTEETMARHVDRVRNAISDLIDQGLSERERVF</sequence>
<dbReference type="EMBL" id="NSKD01000002">
    <property type="protein sequence ID" value="PAU81141.1"/>
    <property type="molecule type" value="Genomic_DNA"/>
</dbReference>
<comment type="caution">
    <text evidence="2">The sequence shown here is derived from an EMBL/GenBank/DDBJ whole genome shotgun (WGS) entry which is preliminary data.</text>
</comment>
<dbReference type="PANTHER" id="PTHR22753:SF14">
    <property type="entry name" value="MONOACYLGLYCEROL_DIACYLGLYCEROL O-ACYLTRANSFERASE"/>
    <property type="match status" value="1"/>
</dbReference>
<evidence type="ECO:0000313" key="3">
    <source>
        <dbReference type="Proteomes" id="UP000218896"/>
    </source>
</evidence>
<dbReference type="PANTHER" id="PTHR22753">
    <property type="entry name" value="TRANSMEMBRANE PROTEIN 68"/>
    <property type="match status" value="1"/>
</dbReference>